<evidence type="ECO:0000256" key="3">
    <source>
        <dbReference type="ARBA" id="ARBA00022737"/>
    </source>
</evidence>
<evidence type="ECO:0000256" key="2">
    <source>
        <dbReference type="ARBA" id="ARBA00022723"/>
    </source>
</evidence>
<evidence type="ECO:0000256" key="4">
    <source>
        <dbReference type="ARBA" id="ARBA00022771"/>
    </source>
</evidence>
<keyword evidence="5 8" id="KW-0862">Zinc</keyword>
<evidence type="ECO:0000313" key="12">
    <source>
        <dbReference type="Proteomes" id="UP000070412"/>
    </source>
</evidence>
<dbReference type="GO" id="GO:0003723">
    <property type="term" value="F:RNA binding"/>
    <property type="evidence" value="ECO:0007669"/>
    <property type="project" value="TreeGrafter"/>
</dbReference>
<dbReference type="SMART" id="SM00356">
    <property type="entry name" value="ZnF_C3H1"/>
    <property type="match status" value="2"/>
</dbReference>
<name>A0A834R6T7_SARSC</name>
<evidence type="ECO:0000256" key="5">
    <source>
        <dbReference type="ARBA" id="ARBA00022833"/>
    </source>
</evidence>
<reference evidence="12" key="1">
    <citation type="journal article" date="2020" name="PLoS Negl. Trop. Dis.">
        <title>High-quality nuclear genome for Sarcoptes scabiei-A critical resource for a neglected parasite.</title>
        <authorList>
            <person name="Korhonen P.K."/>
            <person name="Gasser R.B."/>
            <person name="Ma G."/>
            <person name="Wang T."/>
            <person name="Stroehlein A.J."/>
            <person name="Young N.D."/>
            <person name="Ang C.S."/>
            <person name="Fernando D.D."/>
            <person name="Lu H.C."/>
            <person name="Taylor S."/>
            <person name="Reynolds S.L."/>
            <person name="Mofiz E."/>
            <person name="Najaraj S.H."/>
            <person name="Gowda H."/>
            <person name="Madugundu A."/>
            <person name="Renuse S."/>
            <person name="Holt D."/>
            <person name="Pandey A."/>
            <person name="Papenfuss A.T."/>
            <person name="Fischer K."/>
        </authorList>
    </citation>
    <scope>NUCLEOTIDE SEQUENCE [LARGE SCALE GENOMIC DNA]</scope>
</reference>
<dbReference type="EMBL" id="WVUK01000062">
    <property type="protein sequence ID" value="KAF7490759.1"/>
    <property type="molecule type" value="Genomic_DNA"/>
</dbReference>
<dbReference type="PROSITE" id="PS50103">
    <property type="entry name" value="ZF_C3H1"/>
    <property type="match status" value="2"/>
</dbReference>
<evidence type="ECO:0000256" key="6">
    <source>
        <dbReference type="ARBA" id="ARBA00023242"/>
    </source>
</evidence>
<organism evidence="10">
    <name type="scientific">Sarcoptes scabiei</name>
    <name type="common">Itch mite</name>
    <name type="synonym">Acarus scabiei</name>
    <dbReference type="NCBI Taxonomy" id="52283"/>
    <lineage>
        <taxon>Eukaryota</taxon>
        <taxon>Metazoa</taxon>
        <taxon>Ecdysozoa</taxon>
        <taxon>Arthropoda</taxon>
        <taxon>Chelicerata</taxon>
        <taxon>Arachnida</taxon>
        <taxon>Acari</taxon>
        <taxon>Acariformes</taxon>
        <taxon>Sarcoptiformes</taxon>
        <taxon>Astigmata</taxon>
        <taxon>Psoroptidia</taxon>
        <taxon>Sarcoptoidea</taxon>
        <taxon>Sarcoptidae</taxon>
        <taxon>Sarcoptinae</taxon>
        <taxon>Sarcoptes</taxon>
    </lineage>
</organism>
<dbReference type="FunFam" id="3.30.1370.210:FF:000005">
    <property type="entry name" value="Muscleblind, isoform M"/>
    <property type="match status" value="1"/>
</dbReference>
<dbReference type="Gene3D" id="3.30.1370.210">
    <property type="match status" value="1"/>
</dbReference>
<feature type="zinc finger region" description="C3H1-type" evidence="8">
    <location>
        <begin position="49"/>
        <end position="77"/>
    </location>
</feature>
<keyword evidence="3" id="KW-0677">Repeat</keyword>
<dbReference type="InterPro" id="IPR000571">
    <property type="entry name" value="Znf_CCCH"/>
</dbReference>
<evidence type="ECO:0000256" key="1">
    <source>
        <dbReference type="ARBA" id="ARBA00004123"/>
    </source>
</evidence>
<dbReference type="GO" id="GO:0005737">
    <property type="term" value="C:cytoplasm"/>
    <property type="evidence" value="ECO:0007669"/>
    <property type="project" value="TreeGrafter"/>
</dbReference>
<keyword evidence="6" id="KW-0539">Nucleus</keyword>
<evidence type="ECO:0000313" key="10">
    <source>
        <dbReference type="EMBL" id="KAF7490759.1"/>
    </source>
</evidence>
<protein>
    <submittedName>
        <fullName evidence="10">Protein muscleblind</fullName>
    </submittedName>
</protein>
<feature type="domain" description="C3H1-type" evidence="9">
    <location>
        <begin position="15"/>
        <end position="43"/>
    </location>
</feature>
<dbReference type="Pfam" id="PF22628">
    <property type="entry name" value="zf-CCCH_10"/>
    <property type="match status" value="1"/>
</dbReference>
<dbReference type="PANTHER" id="PTHR12675">
    <property type="entry name" value="MUSCLEBLIND-LIKE PROTEIN"/>
    <property type="match status" value="1"/>
</dbReference>
<evidence type="ECO:0000256" key="8">
    <source>
        <dbReference type="PROSITE-ProRule" id="PRU00723"/>
    </source>
</evidence>
<dbReference type="PANTHER" id="PTHR12675:SF11">
    <property type="entry name" value="C3H1-TYPE DOMAIN-CONTAINING PROTEIN"/>
    <property type="match status" value="1"/>
</dbReference>
<evidence type="ECO:0000256" key="7">
    <source>
        <dbReference type="ARBA" id="ARBA00038226"/>
    </source>
</evidence>
<keyword evidence="4 8" id="KW-0863">Zinc-finger</keyword>
<comment type="subcellular location">
    <subcellularLocation>
        <location evidence="1">Nucleus</location>
    </subcellularLocation>
</comment>
<keyword evidence="12" id="KW-1185">Reference proteome</keyword>
<evidence type="ECO:0000313" key="11">
    <source>
        <dbReference type="EnsemblMetazoa" id="KAF7490759.1"/>
    </source>
</evidence>
<sequence length="404" mass="42940">MAIVNPLLNIKDSRWLQLEVCREFQRNKCTRSDTECKFAHPSSNVEIQNGRVIACYDSMKGRCNREKPPCKYFHPPKHLKEQLIINGKNHLALKNAILQQVPFQTVLAAGQLPLVGSGSNLLNAAYQRNVMQQAAASVQTVPSQSIPSHSTQVHTNLVHPMTAAFASALNGSTTSILINPNHSMAKAPNPYLTNLSALAAASPAYGPYTPAATAAMIVAPEQFNSFGLIPSSSASTGSSTNAVNNLNPLHNQQTAASINKSRTINNVSETTGSVVTANNSSTITSETLESHGLNEAASSINAIANAAAVAAAAIGRKRPRDSNDDLLMQLSGNYQMSKRTAYEKNGAPVMFHNATAAAAAAAAAVATSPAYATVHTQPFPIPSQPLLPVSFYFPLIGQNTLPRY</sequence>
<dbReference type="EnsemblMetazoa" id="SSS_1488s_mrna">
    <property type="protein sequence ID" value="KAF7490759.1"/>
    <property type="gene ID" value="SSS_1488"/>
</dbReference>
<comment type="similarity">
    <text evidence="7">Belongs to the muscleblind family.</text>
</comment>
<feature type="domain" description="C3H1-type" evidence="9">
    <location>
        <begin position="49"/>
        <end position="77"/>
    </location>
</feature>
<proteinExistence type="inferred from homology"/>
<dbReference type="OrthoDB" id="6285980at2759"/>
<accession>A0A834R6T7</accession>
<dbReference type="GO" id="GO:0008270">
    <property type="term" value="F:zinc ion binding"/>
    <property type="evidence" value="ECO:0007669"/>
    <property type="project" value="UniProtKB-KW"/>
</dbReference>
<gene>
    <name evidence="10" type="ORF">SSS_1488</name>
</gene>
<reference evidence="11" key="3">
    <citation type="submission" date="2022-06" db="UniProtKB">
        <authorList>
            <consortium name="EnsemblMetazoa"/>
        </authorList>
    </citation>
    <scope>IDENTIFICATION</scope>
</reference>
<reference evidence="10" key="2">
    <citation type="submission" date="2020-01" db="EMBL/GenBank/DDBJ databases">
        <authorList>
            <person name="Korhonen P.K.K."/>
            <person name="Guangxu M.G."/>
            <person name="Wang T.W."/>
            <person name="Stroehlein A.J.S."/>
            <person name="Young N.D."/>
            <person name="Ang C.-S.A."/>
            <person name="Fernando D.W.F."/>
            <person name="Lu H.L."/>
            <person name="Taylor S.T."/>
            <person name="Ehtesham M.E.M."/>
            <person name="Najaraj S.H.N."/>
            <person name="Harsha G.H.G."/>
            <person name="Madugundu A.M."/>
            <person name="Renuse S.R."/>
            <person name="Holt D.H."/>
            <person name="Pandey A.P."/>
            <person name="Papenfuss A.P."/>
            <person name="Gasser R.B.G."/>
            <person name="Fischer K.F."/>
        </authorList>
    </citation>
    <scope>NUCLEOTIDE SEQUENCE</scope>
    <source>
        <strain evidence="10">SSS_KF_BRIS2020</strain>
    </source>
</reference>
<feature type="zinc finger region" description="C3H1-type" evidence="8">
    <location>
        <begin position="15"/>
        <end position="43"/>
    </location>
</feature>
<dbReference type="GO" id="GO:0005654">
    <property type="term" value="C:nucleoplasm"/>
    <property type="evidence" value="ECO:0007669"/>
    <property type="project" value="TreeGrafter"/>
</dbReference>
<evidence type="ECO:0000259" key="9">
    <source>
        <dbReference type="PROSITE" id="PS50103"/>
    </source>
</evidence>
<dbReference type="Proteomes" id="UP000070412">
    <property type="component" value="Unassembled WGS sequence"/>
</dbReference>
<dbReference type="InterPro" id="IPR054429">
    <property type="entry name" value="Znf-CCCH_Muscleblind-like"/>
</dbReference>
<keyword evidence="2 8" id="KW-0479">Metal-binding</keyword>
<dbReference type="AlphaFoldDB" id="A0A834R6T7"/>
<dbReference type="GO" id="GO:0043484">
    <property type="term" value="P:regulation of RNA splicing"/>
    <property type="evidence" value="ECO:0007669"/>
    <property type="project" value="TreeGrafter"/>
</dbReference>